<dbReference type="OrthoDB" id="8658278at2"/>
<gene>
    <name evidence="1" type="ORF">E1956_19725</name>
</gene>
<evidence type="ECO:0000313" key="2">
    <source>
        <dbReference type="Proteomes" id="UP000295727"/>
    </source>
</evidence>
<accession>A0A4P7CX91</accession>
<dbReference type="AlphaFoldDB" id="A0A4P7CX91"/>
<evidence type="ECO:0000313" key="1">
    <source>
        <dbReference type="EMBL" id="QBQ99416.1"/>
    </source>
</evidence>
<dbReference type="EMBL" id="CP038149">
    <property type="protein sequence ID" value="QBQ99416.1"/>
    <property type="molecule type" value="Genomic_DNA"/>
</dbReference>
<proteinExistence type="predicted"/>
<dbReference type="Proteomes" id="UP000295727">
    <property type="component" value="Chromosome 2"/>
</dbReference>
<keyword evidence="2" id="KW-1185">Reference proteome</keyword>
<protein>
    <submittedName>
        <fullName evidence="1">ATPase</fullName>
    </submittedName>
</protein>
<organism evidence="1 2">
    <name type="scientific">Paraburkholderia pallida</name>
    <dbReference type="NCBI Taxonomy" id="2547399"/>
    <lineage>
        <taxon>Bacteria</taxon>
        <taxon>Pseudomonadati</taxon>
        <taxon>Pseudomonadota</taxon>
        <taxon>Betaproteobacteria</taxon>
        <taxon>Burkholderiales</taxon>
        <taxon>Burkholderiaceae</taxon>
        <taxon>Paraburkholderia</taxon>
    </lineage>
</organism>
<dbReference type="KEGG" id="ppai:E1956_19725"/>
<sequence length="239" mass="27315">MIYLNDVTDAPRIFGTQQILLQDVDLWIPRGRYALLSRKPEFHRAIVDVIAGLRPPRDGFVDRRGLVSWPLGRQGFVRGKATGLRMIEFVCALYGMASTPCVELVSDLLTSPEYLPRPMEHWPLYVRQEFSFALALAPDFDVYIVEGAIPFEDCRFTNLWLALFEERLVGRTLLLSTYRHQQMMDYCTKGLVYEQYGLRIDDDLGECIRRFPPRRSRSESGESGEANVVDVGAADQFGV</sequence>
<reference evidence="1 2" key="1">
    <citation type="submission" date="2019-03" db="EMBL/GenBank/DDBJ databases">
        <title>Paraburkholderia sp. 7MH5, isolated from subtropical forest soil.</title>
        <authorList>
            <person name="Gao Z.-H."/>
            <person name="Qiu L.-H."/>
        </authorList>
    </citation>
    <scope>NUCLEOTIDE SEQUENCE [LARGE SCALE GENOMIC DNA]</scope>
    <source>
        <strain evidence="1 2">7MH5</strain>
    </source>
</reference>
<dbReference type="RefSeq" id="WP_134752140.1">
    <property type="nucleotide sequence ID" value="NZ_CP038149.1"/>
</dbReference>
<name>A0A4P7CX91_9BURK</name>